<name>A3MWE5_PYRCJ</name>
<sequence length="167" mass="18955">MAKPWVDEKGYIAARLREALYEAELAKEFLRNGLVRNAAGKAYQAWKAVVAALAAERRETLARLYTGVKRLREGKRVSEADWVIAFMPSTRLREVAKALSEVYGDEVYYVTEVALSLHEYQYNGPDREGVFSRYRTDKHAAKDVEHVVAIVEKYAASIKARLDAQSK</sequence>
<accession>A3MWE5</accession>
<dbReference type="Pfam" id="PF05942">
    <property type="entry name" value="PaREP1"/>
    <property type="match status" value="1"/>
</dbReference>
<dbReference type="eggNOG" id="arCOG03709">
    <property type="taxonomic scope" value="Archaea"/>
</dbReference>
<dbReference type="GeneID" id="4908904"/>
<organism evidence="1 2">
    <name type="scientific">Pyrobaculum calidifontis (strain DSM 21063 / JCM 11548 / VA1)</name>
    <dbReference type="NCBI Taxonomy" id="410359"/>
    <lineage>
        <taxon>Archaea</taxon>
        <taxon>Thermoproteota</taxon>
        <taxon>Thermoprotei</taxon>
        <taxon>Thermoproteales</taxon>
        <taxon>Thermoproteaceae</taxon>
        <taxon>Pyrobaculum</taxon>
    </lineage>
</organism>
<gene>
    <name evidence="1" type="ordered locus">Pcal_1544</name>
</gene>
<evidence type="ECO:0000313" key="1">
    <source>
        <dbReference type="EMBL" id="ABO08962.1"/>
    </source>
</evidence>
<proteinExistence type="predicted"/>
<dbReference type="KEGG" id="pcl:Pcal_1544"/>
<dbReference type="RefSeq" id="WP_011850220.1">
    <property type="nucleotide sequence ID" value="NC_009073.1"/>
</dbReference>
<dbReference type="InterPro" id="IPR010268">
    <property type="entry name" value="PaREP1"/>
</dbReference>
<dbReference type="Proteomes" id="UP000001431">
    <property type="component" value="Chromosome"/>
</dbReference>
<dbReference type="AlphaFoldDB" id="A3MWE5"/>
<reference evidence="1" key="1">
    <citation type="submission" date="2007-02" db="EMBL/GenBank/DDBJ databases">
        <title>Complete sequence of Pyrobaculum calidifontis JCM 11548.</title>
        <authorList>
            <consortium name="US DOE Joint Genome Institute"/>
            <person name="Copeland A."/>
            <person name="Lucas S."/>
            <person name="Lapidus A."/>
            <person name="Barry K."/>
            <person name="Glavina del Rio T."/>
            <person name="Dalin E."/>
            <person name="Tice H."/>
            <person name="Pitluck S."/>
            <person name="Chain P."/>
            <person name="Malfatti S."/>
            <person name="Shin M."/>
            <person name="Vergez L."/>
            <person name="Schmutz J."/>
            <person name="Larimer F."/>
            <person name="Land M."/>
            <person name="Hauser L."/>
            <person name="Kyrpides N."/>
            <person name="Mikhailova N."/>
            <person name="Cozen A.E."/>
            <person name="Fitz-Gibbon S.T."/>
            <person name="House C.H."/>
            <person name="Saltikov C."/>
            <person name="Lowe T.M."/>
            <person name="Richardson P."/>
        </authorList>
    </citation>
    <scope>NUCLEOTIDE SEQUENCE [LARGE SCALE GENOMIC DNA]</scope>
    <source>
        <strain evidence="1">JCM 11548</strain>
    </source>
</reference>
<dbReference type="HOGENOM" id="CLU_118419_1_0_2"/>
<protein>
    <submittedName>
        <fullName evidence="1">PaREP1 domain containing protein</fullName>
    </submittedName>
</protein>
<keyword evidence="2" id="KW-1185">Reference proteome</keyword>
<evidence type="ECO:0000313" key="2">
    <source>
        <dbReference type="Proteomes" id="UP000001431"/>
    </source>
</evidence>
<dbReference type="EMBL" id="CP000561">
    <property type="protein sequence ID" value="ABO08962.1"/>
    <property type="molecule type" value="Genomic_DNA"/>
</dbReference>